<name>A0A6C0LS61_9ZZZZ</name>
<feature type="transmembrane region" description="Helical" evidence="1">
    <location>
        <begin position="12"/>
        <end position="30"/>
    </location>
</feature>
<evidence type="ECO:0000256" key="1">
    <source>
        <dbReference type="SAM" id="Phobius"/>
    </source>
</evidence>
<protein>
    <submittedName>
        <fullName evidence="2">Uncharacterized protein</fullName>
    </submittedName>
</protein>
<dbReference type="EMBL" id="MN740542">
    <property type="protein sequence ID" value="QHU32835.1"/>
    <property type="molecule type" value="Genomic_DNA"/>
</dbReference>
<keyword evidence="1" id="KW-0472">Membrane</keyword>
<dbReference type="AlphaFoldDB" id="A0A6C0LS61"/>
<keyword evidence="1" id="KW-1133">Transmembrane helix</keyword>
<sequence length="99" mass="10836">MFSLKKLFANKKIVIALAVLVVLVLGYFYFSKTLATKENISNANLTALTSIINSTGVSDDNKINAIKLLNITDAKYTAILNSSQDNKLTKLKELLNITA</sequence>
<accession>A0A6C0LS61</accession>
<evidence type="ECO:0000313" key="2">
    <source>
        <dbReference type="EMBL" id="QHU32835.1"/>
    </source>
</evidence>
<keyword evidence="1" id="KW-0812">Transmembrane</keyword>
<organism evidence="2">
    <name type="scientific">viral metagenome</name>
    <dbReference type="NCBI Taxonomy" id="1070528"/>
    <lineage>
        <taxon>unclassified sequences</taxon>
        <taxon>metagenomes</taxon>
        <taxon>organismal metagenomes</taxon>
    </lineage>
</organism>
<reference evidence="2" key="1">
    <citation type="journal article" date="2020" name="Nature">
        <title>Giant virus diversity and host interactions through global metagenomics.</title>
        <authorList>
            <person name="Schulz F."/>
            <person name="Roux S."/>
            <person name="Paez-Espino D."/>
            <person name="Jungbluth S."/>
            <person name="Walsh D.A."/>
            <person name="Denef V.J."/>
            <person name="McMahon K.D."/>
            <person name="Konstantinidis K.T."/>
            <person name="Eloe-Fadrosh E.A."/>
            <person name="Kyrpides N.C."/>
            <person name="Woyke T."/>
        </authorList>
    </citation>
    <scope>NUCLEOTIDE SEQUENCE</scope>
    <source>
        <strain evidence="2">GVMAG-M-3300027969-2</strain>
    </source>
</reference>
<proteinExistence type="predicted"/>